<protein>
    <recommendedName>
        <fullName evidence="4">GLPGLI family protein</fullName>
    </recommendedName>
</protein>
<gene>
    <name evidence="2" type="ORF">NBC122_01197</name>
</gene>
<dbReference type="AlphaFoldDB" id="A0A4V1AKZ9"/>
<sequence length="264" mass="30823">MKLLLFFLFLSINCYSQNINVYYQYVALYDMENDKNVFQSEPLVLSIEPGNGKSVFRSLYKSQRDSIINSVKDKSFSALSALAIQLPKPSYQFVYFKNPNSILIQDDVNTKIYIYPRNYPKNEWRLGKESKIIGGYKCQNAFLDFGGRTWEAWYALDLPLNDGPINFRGLPGIILEMYDTQKHHAFKFLGIDFSKQLYVEQNADVVKLNSIDQFRKIRKNAKHNMIAEWEELGVVYSPEAKKKINDQQRTEEKNRNPLELVPED</sequence>
<evidence type="ECO:0008006" key="4">
    <source>
        <dbReference type="Google" id="ProtNLM"/>
    </source>
</evidence>
<dbReference type="OrthoDB" id="1440774at2"/>
<dbReference type="KEGG" id="csal:NBC122_01197"/>
<name>A0A4V1AKZ9_9FLAO</name>
<evidence type="ECO:0000256" key="1">
    <source>
        <dbReference type="SAM" id="MobiDB-lite"/>
    </source>
</evidence>
<dbReference type="Proteomes" id="UP000294419">
    <property type="component" value="Chromosome"/>
</dbReference>
<dbReference type="RefSeq" id="WP_133439489.1">
    <property type="nucleotide sequence ID" value="NZ_CP037954.1"/>
</dbReference>
<dbReference type="NCBIfam" id="TIGR01200">
    <property type="entry name" value="GLPGLI"/>
    <property type="match status" value="1"/>
</dbReference>
<reference evidence="2 3" key="1">
    <citation type="submission" date="2019-03" db="EMBL/GenBank/DDBJ databases">
        <authorList>
            <person name="Kim H."/>
            <person name="Yu S.-M."/>
        </authorList>
    </citation>
    <scope>NUCLEOTIDE SEQUENCE [LARGE SCALE GENOMIC DNA]</scope>
    <source>
        <strain evidence="2 3">NBC122</strain>
    </source>
</reference>
<keyword evidence="3" id="KW-1185">Reference proteome</keyword>
<organism evidence="2 3">
    <name type="scientific">Chryseobacterium salivictor</name>
    <dbReference type="NCBI Taxonomy" id="2547600"/>
    <lineage>
        <taxon>Bacteria</taxon>
        <taxon>Pseudomonadati</taxon>
        <taxon>Bacteroidota</taxon>
        <taxon>Flavobacteriia</taxon>
        <taxon>Flavobacteriales</taxon>
        <taxon>Weeksellaceae</taxon>
        <taxon>Chryseobacterium group</taxon>
        <taxon>Chryseobacterium</taxon>
    </lineage>
</organism>
<accession>A0A4V1AKZ9</accession>
<evidence type="ECO:0000313" key="3">
    <source>
        <dbReference type="Proteomes" id="UP000294419"/>
    </source>
</evidence>
<feature type="region of interest" description="Disordered" evidence="1">
    <location>
        <begin position="243"/>
        <end position="264"/>
    </location>
</feature>
<dbReference type="Pfam" id="PF09697">
    <property type="entry name" value="Porph_ging"/>
    <property type="match status" value="1"/>
</dbReference>
<proteinExistence type="predicted"/>
<dbReference type="InterPro" id="IPR005901">
    <property type="entry name" value="GLPGLI"/>
</dbReference>
<feature type="compositionally biased region" description="Basic and acidic residues" evidence="1">
    <location>
        <begin position="243"/>
        <end position="256"/>
    </location>
</feature>
<dbReference type="EMBL" id="CP037954">
    <property type="protein sequence ID" value="QBO58024.1"/>
    <property type="molecule type" value="Genomic_DNA"/>
</dbReference>
<evidence type="ECO:0000313" key="2">
    <source>
        <dbReference type="EMBL" id="QBO58024.1"/>
    </source>
</evidence>